<dbReference type="Proteomes" id="UP000735302">
    <property type="component" value="Unassembled WGS sequence"/>
</dbReference>
<evidence type="ECO:0000313" key="2">
    <source>
        <dbReference type="Proteomes" id="UP000735302"/>
    </source>
</evidence>
<accession>A0AAV3Z696</accession>
<organism evidence="1 2">
    <name type="scientific">Plakobranchus ocellatus</name>
    <dbReference type="NCBI Taxonomy" id="259542"/>
    <lineage>
        <taxon>Eukaryota</taxon>
        <taxon>Metazoa</taxon>
        <taxon>Spiralia</taxon>
        <taxon>Lophotrochozoa</taxon>
        <taxon>Mollusca</taxon>
        <taxon>Gastropoda</taxon>
        <taxon>Heterobranchia</taxon>
        <taxon>Euthyneura</taxon>
        <taxon>Panpulmonata</taxon>
        <taxon>Sacoglossa</taxon>
        <taxon>Placobranchoidea</taxon>
        <taxon>Plakobranchidae</taxon>
        <taxon>Plakobranchus</taxon>
    </lineage>
</organism>
<dbReference type="EMBL" id="BLXT01001985">
    <property type="protein sequence ID" value="GFN90066.1"/>
    <property type="molecule type" value="Genomic_DNA"/>
</dbReference>
<protein>
    <submittedName>
        <fullName evidence="1">Uncharacterized protein</fullName>
    </submittedName>
</protein>
<keyword evidence="2" id="KW-1185">Reference proteome</keyword>
<sequence length="89" mass="9873">MITITGTTTPSMVSAFFVSSSPSNYELFLISVARPGIANDFDTAYERYLKVYCEIASYCGTNTSNEKCLILRLCTLERVWRAALVGARC</sequence>
<reference evidence="1 2" key="1">
    <citation type="journal article" date="2021" name="Elife">
        <title>Chloroplast acquisition without the gene transfer in kleptoplastic sea slugs, Plakobranchus ocellatus.</title>
        <authorList>
            <person name="Maeda T."/>
            <person name="Takahashi S."/>
            <person name="Yoshida T."/>
            <person name="Shimamura S."/>
            <person name="Takaki Y."/>
            <person name="Nagai Y."/>
            <person name="Toyoda A."/>
            <person name="Suzuki Y."/>
            <person name="Arimoto A."/>
            <person name="Ishii H."/>
            <person name="Satoh N."/>
            <person name="Nishiyama T."/>
            <person name="Hasebe M."/>
            <person name="Maruyama T."/>
            <person name="Minagawa J."/>
            <person name="Obokata J."/>
            <person name="Shigenobu S."/>
        </authorList>
    </citation>
    <scope>NUCLEOTIDE SEQUENCE [LARGE SCALE GENOMIC DNA]</scope>
</reference>
<dbReference type="AlphaFoldDB" id="A0AAV3Z696"/>
<gene>
    <name evidence="1" type="ORF">PoB_001657200</name>
</gene>
<comment type="caution">
    <text evidence="1">The sequence shown here is derived from an EMBL/GenBank/DDBJ whole genome shotgun (WGS) entry which is preliminary data.</text>
</comment>
<evidence type="ECO:0000313" key="1">
    <source>
        <dbReference type="EMBL" id="GFN90066.1"/>
    </source>
</evidence>
<name>A0AAV3Z696_9GAST</name>
<proteinExistence type="predicted"/>